<comment type="function">
    <text evidence="25">The transmembrane protein gp41 (TM) acts as a class I viral fusion protein. Under the current model, the protein has at least 3 conformational states: pre-fusion native state, pre-hairpin intermediate state, and post-fusion hairpin state. During fusion of viral and target intracellular membranes, the coiled coil regions (heptad repeats) assume a trimer-of-hairpins structure, positioning the fusion peptide in close proximity to the C-terminal region of the ectodomain. The formation of this structure appears to drive apposition and subsequent fusion of viral and target cell membranes. Complete fusion occurs in host cell endosomes. The virus undergoes clathrin-dependent internalization long before endosomal fusion, thus minimizing the surface exposure of conserved viral epitopes during fusion and reducing the efficacy of inhibitors targeting these epitopes. Membranes fusion leads to delivery of the nucleocapsid into the cytoplasm.</text>
</comment>
<feature type="domain" description="Human immunodeficiency virus 1 envelope glycoprotein Gp120" evidence="34">
    <location>
        <begin position="26"/>
        <end position="533"/>
    </location>
</feature>
<evidence type="ECO:0000256" key="14">
    <source>
        <dbReference type="ARBA" id="ARBA00022804"/>
    </source>
</evidence>
<organismHost>
    <name type="scientific">Chlorocebus tantalus</name>
    <name type="common">Tantalus monkey</name>
    <name type="synonym">Cercopithecus tantalus</name>
    <dbReference type="NCBI Taxonomy" id="60712"/>
</organismHost>
<feature type="compositionally biased region" description="Low complexity" evidence="33">
    <location>
        <begin position="122"/>
        <end position="136"/>
    </location>
</feature>
<evidence type="ECO:0000256" key="32">
    <source>
        <dbReference type="SAM" id="Coils"/>
    </source>
</evidence>
<evidence type="ECO:0000256" key="2">
    <source>
        <dbReference type="ARBA" id="ARBA00004433"/>
    </source>
</evidence>
<dbReference type="GO" id="GO:0044175">
    <property type="term" value="C:host cell endosome membrane"/>
    <property type="evidence" value="ECO:0007669"/>
    <property type="project" value="UniProtKB-SubCell"/>
</dbReference>
<dbReference type="Pfam" id="PF00517">
    <property type="entry name" value="GP41"/>
    <property type="match status" value="1"/>
</dbReference>
<feature type="coiled-coil region" evidence="32">
    <location>
        <begin position="570"/>
        <end position="614"/>
    </location>
</feature>
<keyword evidence="16 31" id="KW-1043">Host membrane</keyword>
<evidence type="ECO:0000256" key="29">
    <source>
        <dbReference type="ARBA" id="ARBA00037419"/>
    </source>
</evidence>
<dbReference type="EMBL" id="U58991">
    <property type="protein sequence ID" value="AAC57057.1"/>
    <property type="molecule type" value="Genomic_DNA"/>
</dbReference>
<evidence type="ECO:0000259" key="35">
    <source>
        <dbReference type="Pfam" id="PF00517"/>
    </source>
</evidence>
<evidence type="ECO:0000256" key="4">
    <source>
        <dbReference type="ARBA" id="ARBA00004563"/>
    </source>
</evidence>
<evidence type="ECO:0000256" key="11">
    <source>
        <dbReference type="ARBA" id="ARBA00022685"/>
    </source>
</evidence>
<keyword evidence="9 31" id="KW-0945">Host-virus interaction</keyword>
<keyword evidence="15 31" id="KW-0946">Virion</keyword>
<comment type="domain">
    <text evidence="31">The 17 amino acids long immunosuppressive region is present in many retroviral envelope proteins. Synthetic peptides derived from this relatively conserved sequence inhibit immune function in vitro and in vivo.</text>
</comment>
<evidence type="ECO:0000256" key="16">
    <source>
        <dbReference type="ARBA" id="ARBA00022870"/>
    </source>
</evidence>
<comment type="function">
    <text evidence="27">Surface protein gp120 (SU) may target the virus to gut-associated lymphoid tissue (GALT) by binding host ITGA4/ITGB7 (alpha-4/beta-7 integrins), a complex that mediates T-cell migration to the GALT. Interaction between gp120 and ITGA4/ITGB7 would allow the virus to enter GALT early in the infection, infecting and killing most of GALT's resting CD4+ T-cells. This T-cell depletion is believed to be the major insult to the host immune system leading to AIDS.</text>
</comment>
<keyword evidence="12 31" id="KW-0812">Transmembrane</keyword>
<keyword evidence="20 32" id="KW-0175">Coiled coil</keyword>
<evidence type="ECO:0000256" key="25">
    <source>
        <dbReference type="ARBA" id="ARBA00037086"/>
    </source>
</evidence>
<keyword evidence="13 31" id="KW-0053">Apoptosis</keyword>
<dbReference type="GO" id="GO:0055036">
    <property type="term" value="C:virion membrane"/>
    <property type="evidence" value="ECO:0007669"/>
    <property type="project" value="UniProtKB-SubCell"/>
</dbReference>
<dbReference type="CDD" id="cd09909">
    <property type="entry name" value="HIV-1-like_HR1-HR2"/>
    <property type="match status" value="1"/>
</dbReference>
<dbReference type="GO" id="GO:0020002">
    <property type="term" value="C:host cell plasma membrane"/>
    <property type="evidence" value="ECO:0007669"/>
    <property type="project" value="UniProtKB-SubCell"/>
</dbReference>
<evidence type="ECO:0000256" key="33">
    <source>
        <dbReference type="SAM" id="MobiDB-lite"/>
    </source>
</evidence>
<evidence type="ECO:0000256" key="30">
    <source>
        <dbReference type="ARBA" id="ARBA00046637"/>
    </source>
</evidence>
<dbReference type="Gene3D" id="2.170.40.20">
    <property type="entry name" value="Human immunodeficiency virus 1, Gp160, envelope glycoprotein"/>
    <property type="match status" value="2"/>
</dbReference>
<evidence type="ECO:0000256" key="31">
    <source>
        <dbReference type="RuleBase" id="RU363095"/>
    </source>
</evidence>
<comment type="function">
    <text evidence="28">The gp120-gp41 heterodimer allows rapid transcytosis of the virus through CD4 negative cells such as simple epithelial monolayers of the intestinal, rectal and endocervical epithelial barriers. Both gp120 and gp41 specifically recognize glycosphingolipids galactosyl-ceramide (GalCer) or 3' sulfo-galactosyl-ceramide (GalS) present in the lipid rafts structures of epithelial cells. Binding to these alternative receptors allows the rapid transcytosis of the virus through the epithelial cells. This transcytotic vesicle-mediated transport of virions from the apical side to the basolateral side of the epithelial cells does not involve infection of the cells themselves.</text>
</comment>
<evidence type="ECO:0000313" key="37">
    <source>
        <dbReference type="Proteomes" id="UP000259687"/>
    </source>
</evidence>
<protein>
    <recommendedName>
        <fullName evidence="31">Envelope glycoprotein gp160</fullName>
    </recommendedName>
    <component>
        <recommendedName>
            <fullName evidence="31">Surface protein gp120</fullName>
            <shortName evidence="31">SU</shortName>
        </recommendedName>
        <alternativeName>
            <fullName evidence="31">Glycoprotein 120</fullName>
            <shortName evidence="31">gp120</shortName>
        </alternativeName>
    </component>
    <component>
        <recommendedName>
            <fullName evidence="31">Transmembrane protein gp41</fullName>
            <shortName evidence="31">TM</shortName>
        </recommendedName>
    </component>
</protein>
<comment type="function">
    <text evidence="29">The surface protein gp120 (SU) attaches the virus to the host lymphoid cell by binding to the primary receptor CD4. This interaction induces a structural rearrangement creating a high affinity binding site for a chemokine coreceptor like CCR5. This peculiar 2 stage receptor-interaction strategy allows gp120 to maintain the highly conserved coreceptor-binding site in a cryptic conformation, protected from neutralizing antibodies. These changes are transmitted to the transmembrane protein gp41 and are thought to activate its fusogenic potential by unmasking its fusion peptide.</text>
</comment>
<keyword evidence="21 31" id="KW-0472">Membrane</keyword>
<feature type="transmembrane region" description="Helical" evidence="31">
    <location>
        <begin position="694"/>
        <end position="718"/>
    </location>
</feature>
<evidence type="ECO:0000256" key="8">
    <source>
        <dbReference type="ARBA" id="ARBA00022511"/>
    </source>
</evidence>
<evidence type="ECO:0000256" key="24">
    <source>
        <dbReference type="ARBA" id="ARBA00023296"/>
    </source>
</evidence>
<dbReference type="InterPro" id="IPR000328">
    <property type="entry name" value="GP41-like"/>
</dbReference>
<evidence type="ECO:0000256" key="18">
    <source>
        <dbReference type="ARBA" id="ARBA00022989"/>
    </source>
</evidence>
<comment type="subunit">
    <text evidence="30">The mature envelope protein (Env) consists of a homotrimer of non-covalently associated gp120-gp41 heterodimers. The resulting complex protrudes from the virus surface as a spike. Interacts with host CD4 and CCR5. Gp120 also interacts with the C-type lectins CD209/DC-SIGN and CLEC4M/DC-SIGNR (collectively referred to as DC-SIGN(R)).</text>
</comment>
<feature type="region of interest" description="Disordered" evidence="33">
    <location>
        <begin position="122"/>
        <end position="144"/>
    </location>
</feature>
<evidence type="ECO:0000256" key="7">
    <source>
        <dbReference type="ARBA" id="ARBA00022506"/>
    </source>
</evidence>
<accession>P89909</accession>
<evidence type="ECO:0000256" key="27">
    <source>
        <dbReference type="ARBA" id="ARBA00037206"/>
    </source>
</evidence>
<keyword evidence="22" id="KW-1015">Disulfide bond</keyword>
<keyword evidence="24 31" id="KW-1160">Virus entry into host cell</keyword>
<keyword evidence="18 31" id="KW-1133">Transmembrane helix</keyword>
<dbReference type="GO" id="GO:0039663">
    <property type="term" value="P:membrane fusion involved in viral entry into host cell"/>
    <property type="evidence" value="ECO:0007669"/>
    <property type="project" value="UniProtKB-KW"/>
</dbReference>
<reference evidence="36 37" key="1">
    <citation type="journal article" date="1997" name="Virology">
        <title>A full-length and replication-competent proviral clone of SIVAGM from tantalus monkeys.</title>
        <authorList>
            <person name="Soares M.A."/>
            <person name="Robertson D.L."/>
            <person name="Hui H."/>
            <person name="Allan J.S."/>
            <person name="Shaw G.M."/>
            <person name="Hahn B.H."/>
        </authorList>
    </citation>
    <scope>NUCLEOTIDE SEQUENCE [LARGE SCALE GENOMIC DNA]</scope>
    <source>
        <strain evidence="37">tantalus-1</strain>
    </source>
</reference>
<evidence type="ECO:0000313" key="36">
    <source>
        <dbReference type="EMBL" id="AAC57057.1"/>
    </source>
</evidence>
<feature type="region of interest" description="Disordered" evidence="33">
    <location>
        <begin position="740"/>
        <end position="770"/>
    </location>
</feature>
<evidence type="ECO:0000256" key="19">
    <source>
        <dbReference type="ARBA" id="ARBA00023046"/>
    </source>
</evidence>
<feature type="domain" description="Retroviral envelope protein GP41-like" evidence="35">
    <location>
        <begin position="551"/>
        <end position="716"/>
    </location>
</feature>
<evidence type="ECO:0000256" key="1">
    <source>
        <dbReference type="ARBA" id="ARBA00004402"/>
    </source>
</evidence>
<evidence type="ECO:0000256" key="13">
    <source>
        <dbReference type="ARBA" id="ARBA00022703"/>
    </source>
</evidence>
<evidence type="ECO:0000256" key="5">
    <source>
        <dbReference type="ARBA" id="ARBA00004578"/>
    </source>
</evidence>
<keyword evidence="7 31" id="KW-1168">Fusion of virus membrane with host membrane</keyword>
<proteinExistence type="predicted"/>
<evidence type="ECO:0000256" key="12">
    <source>
        <dbReference type="ARBA" id="ARBA00022692"/>
    </source>
</evidence>
<evidence type="ECO:0000256" key="26">
    <source>
        <dbReference type="ARBA" id="ARBA00037137"/>
    </source>
</evidence>
<keyword evidence="10 31" id="KW-1162">Viral penetration into host cytoplasm</keyword>
<dbReference type="Pfam" id="PF00516">
    <property type="entry name" value="GP120"/>
    <property type="match status" value="1"/>
</dbReference>
<keyword evidence="19 31" id="KW-1039">Host endosome</keyword>
<keyword evidence="14 31" id="KW-1161">Viral attachment to host cell</keyword>
<evidence type="ECO:0000256" key="21">
    <source>
        <dbReference type="ARBA" id="ARBA00023136"/>
    </source>
</evidence>
<dbReference type="InterPro" id="IPR000777">
    <property type="entry name" value="HIV1_Gp120"/>
</dbReference>
<evidence type="ECO:0000256" key="10">
    <source>
        <dbReference type="ARBA" id="ARBA00022595"/>
    </source>
</evidence>
<sequence length="879" mass="100721">MGPLRGKGVLLVILGLSLIGLLYGTQYITVFYGIPVWKNSSVQAFCMTPNTNLWATTNCIPDDHDYTEVQLNVSEKFEAWKDRNPLVAQAESNIHLLFESTLKPCVKLTPMCIKMNCTKLTSTAPTSSTPTSSSTTDPCPNTDESSCNATLVTNSMDYENSSICSFAMAGYRRDVKKKYNSTWYDQELVCEKENNTTGTRGCYMIHCNDSVIKEACEKTYWDTLRLRYCAPAGFAILKCKDTNYTGFGVCRNVSVVSCTGLMNTTVSSAFGINGSQAENRTEIWQKHGVSNNSVIIKLNKHYKLKIVCRRPGNKTVLPVTIMAGLVFHSQQYNTKLRQAWCHFQGDWKGAWREVRKTIVELPKEKYRGTNNTRQIWLSRQWGDPEAANIWLNCQGEFFYCTPDWFVNWLNNESNSGRNVDVEGNNCTTGKDKRCYKRTYVPCHIRSIVNDWYTLSKKTYAPPREGHLECTSTVTSMMVSLDYNSKERTNVTLTANLENIWAYELGRYKLIEIEPIGFAPTEIRRYVGPTREKRVPFVLGFLGFLGAAGAAMGATATALTVQSQQLLAGILQQQKNLLAAVEQQQQMLKLTIWGVKNLNARVTALEKYLEDQTRLNLWGCAFKQVCHTTVPWTFNNTPDWDNMTWQEWESQITALEGNISTTLVKAYEQEQKNMDTYQKLGDWTSWWNIFDVSSWFWWIKWGFYIVIGLILFRMAWLIWGCIARVRQGYFPLSPQINIRLGREQPDNAGGEDKDSSSSRDKSPPSVKESLLPNRGGIQAEERAWRQHLTNWCLTISSWLLRLYQILRRSLTTLLQLLRQECQYIQYGWQQFKEGAARSFEALASAAQSASRTLWNACRSAYRAILEHPRRMRQELERWFN</sequence>
<dbReference type="GO" id="GO:0019062">
    <property type="term" value="P:virion attachment to host cell"/>
    <property type="evidence" value="ECO:0007669"/>
    <property type="project" value="UniProtKB-UniRule"/>
</dbReference>
<keyword evidence="11 31" id="KW-0165">Cleavage on pair of basic residues</keyword>
<keyword evidence="8 31" id="KW-1032">Host cell membrane</keyword>
<evidence type="ECO:0000256" key="20">
    <source>
        <dbReference type="ARBA" id="ARBA00023054"/>
    </source>
</evidence>
<evidence type="ECO:0000256" key="9">
    <source>
        <dbReference type="ARBA" id="ARBA00022581"/>
    </source>
</evidence>
<name>P89909_SIVTA</name>
<feature type="compositionally biased region" description="Basic and acidic residues" evidence="33">
    <location>
        <begin position="740"/>
        <end position="761"/>
    </location>
</feature>
<keyword evidence="17 31" id="KW-0261">Viral envelope protein</keyword>
<dbReference type="InterPro" id="IPR036377">
    <property type="entry name" value="Gp120_core_sf"/>
</dbReference>
<dbReference type="GO" id="GO:0005198">
    <property type="term" value="F:structural molecule activity"/>
    <property type="evidence" value="ECO:0007669"/>
    <property type="project" value="InterPro"/>
</dbReference>
<gene>
    <name evidence="36" type="primary">env</name>
</gene>
<dbReference type="SUPFAM" id="SSF58069">
    <property type="entry name" value="Virus ectodomain"/>
    <property type="match status" value="1"/>
</dbReference>
<evidence type="ECO:0000256" key="6">
    <source>
        <dbReference type="ARBA" id="ARBA00004650"/>
    </source>
</evidence>
<organism evidence="36 37">
    <name type="scientific">Simian immunodeficiency virus AGM.tantalus</name>
    <name type="common">SIV-agm.tan</name>
    <name type="synonym">Simian immunodeficiency virus African green monkey tantalus</name>
    <dbReference type="NCBI Taxonomy" id="349692"/>
    <lineage>
        <taxon>Viruses</taxon>
        <taxon>Riboviria</taxon>
        <taxon>Pararnavirae</taxon>
        <taxon>Artverviricota</taxon>
        <taxon>Revtraviricetes</taxon>
        <taxon>Ortervirales</taxon>
        <taxon>Retroviridae</taxon>
        <taxon>Orthoretrovirinae</taxon>
        <taxon>Lentivirus</taxon>
        <taxon>Lentivirus simimdef</taxon>
        <taxon>Simian immunodeficiency virus</taxon>
    </lineage>
</organism>
<dbReference type="Proteomes" id="UP000259687">
    <property type="component" value="Segment"/>
</dbReference>
<evidence type="ECO:0000256" key="17">
    <source>
        <dbReference type="ARBA" id="ARBA00022879"/>
    </source>
</evidence>
<comment type="function">
    <text evidence="26">The envelope glycoprotein gp160 precursor down-modulates cell surface CD4 antigen by interacting with it in the endoplasmic reticulum and blocking its transport to the cell surface.</text>
</comment>
<evidence type="ECO:0000256" key="28">
    <source>
        <dbReference type="ARBA" id="ARBA00037366"/>
    </source>
</evidence>
<dbReference type="GO" id="GO:0046718">
    <property type="term" value="P:symbiont entry into host cell"/>
    <property type="evidence" value="ECO:0007669"/>
    <property type="project" value="UniProtKB-KW"/>
</dbReference>
<evidence type="ECO:0000256" key="23">
    <source>
        <dbReference type="ARBA" id="ARBA00023180"/>
    </source>
</evidence>
<evidence type="ECO:0000256" key="22">
    <source>
        <dbReference type="ARBA" id="ARBA00023157"/>
    </source>
</evidence>
<dbReference type="GO" id="GO:0019031">
    <property type="term" value="C:viral envelope"/>
    <property type="evidence" value="ECO:0007669"/>
    <property type="project" value="UniProtKB-KW"/>
</dbReference>
<dbReference type="Gene3D" id="1.10.287.210">
    <property type="match status" value="1"/>
</dbReference>
<keyword evidence="23" id="KW-0325">Glycoprotein</keyword>
<evidence type="ECO:0000259" key="34">
    <source>
        <dbReference type="Pfam" id="PF00516"/>
    </source>
</evidence>
<evidence type="ECO:0000256" key="15">
    <source>
        <dbReference type="ARBA" id="ARBA00022844"/>
    </source>
</evidence>
<dbReference type="SUPFAM" id="SSF56502">
    <property type="entry name" value="gp120 core"/>
    <property type="match status" value="1"/>
</dbReference>
<comment type="subcellular location">
    <subcellularLocation>
        <location evidence="3">Host cell membrane</location>
        <topology evidence="3">Peripheral membrane protein</topology>
    </subcellularLocation>
    <subcellularLocation>
        <location evidence="1">Host cell membrane</location>
        <topology evidence="1">Single-pass type I membrane protein</topology>
    </subcellularLocation>
    <subcellularLocation>
        <location evidence="2">Host endosome membrane</location>
        <topology evidence="2">Peripheral membrane protein</topology>
    </subcellularLocation>
    <subcellularLocation>
        <location evidence="5">Host endosome membrane</location>
        <topology evidence="5">Single-pass type I membrane protein</topology>
    </subcellularLocation>
    <subcellularLocation>
        <location evidence="6">Virion membrane</location>
        <topology evidence="6">Peripheral membrane protein</topology>
    </subcellularLocation>
    <subcellularLocation>
        <location evidence="4">Virion membrane</location>
        <topology evidence="4">Single-pass type I membrane protein</topology>
    </subcellularLocation>
</comment>
<evidence type="ECO:0000256" key="3">
    <source>
        <dbReference type="ARBA" id="ARBA00004505"/>
    </source>
</evidence>